<feature type="domain" description="DRBM" evidence="6">
    <location>
        <begin position="1"/>
        <end position="70"/>
    </location>
</feature>
<comment type="similarity">
    <text evidence="2">Belongs to the replication factor A protein 3 family.</text>
</comment>
<keyword evidence="3 5" id="KW-0694">RNA-binding</keyword>
<dbReference type="InterPro" id="IPR012340">
    <property type="entry name" value="NA-bd_OB-fold"/>
</dbReference>
<dbReference type="GO" id="GO:0035197">
    <property type="term" value="F:siRNA binding"/>
    <property type="evidence" value="ECO:0007669"/>
    <property type="project" value="TreeGrafter"/>
</dbReference>
<dbReference type="CDD" id="cd00048">
    <property type="entry name" value="DSRM_SF"/>
    <property type="match status" value="1"/>
</dbReference>
<dbReference type="GO" id="GO:0003725">
    <property type="term" value="F:double-stranded RNA binding"/>
    <property type="evidence" value="ECO:0007669"/>
    <property type="project" value="TreeGrafter"/>
</dbReference>
<organism evidence="7 8">
    <name type="scientific">Temnothorax longispinosus</name>
    <dbReference type="NCBI Taxonomy" id="300112"/>
    <lineage>
        <taxon>Eukaryota</taxon>
        <taxon>Metazoa</taxon>
        <taxon>Ecdysozoa</taxon>
        <taxon>Arthropoda</taxon>
        <taxon>Hexapoda</taxon>
        <taxon>Insecta</taxon>
        <taxon>Pterygota</taxon>
        <taxon>Neoptera</taxon>
        <taxon>Endopterygota</taxon>
        <taxon>Hymenoptera</taxon>
        <taxon>Apocrita</taxon>
        <taxon>Aculeata</taxon>
        <taxon>Formicoidea</taxon>
        <taxon>Formicidae</taxon>
        <taxon>Myrmicinae</taxon>
        <taxon>Temnothorax</taxon>
    </lineage>
</organism>
<evidence type="ECO:0000256" key="1">
    <source>
        <dbReference type="ARBA" id="ARBA00004123"/>
    </source>
</evidence>
<dbReference type="CDD" id="cd10845">
    <property type="entry name" value="DSRM_RNAse_III_family"/>
    <property type="match status" value="1"/>
</dbReference>
<dbReference type="Pfam" id="PF00035">
    <property type="entry name" value="dsrm"/>
    <property type="match status" value="2"/>
</dbReference>
<evidence type="ECO:0000256" key="2">
    <source>
        <dbReference type="ARBA" id="ARBA00009761"/>
    </source>
</evidence>
<dbReference type="GO" id="GO:0070920">
    <property type="term" value="P:regulation of regulatory ncRNA processing"/>
    <property type="evidence" value="ECO:0007669"/>
    <property type="project" value="TreeGrafter"/>
</dbReference>
<feature type="domain" description="DRBM" evidence="6">
    <location>
        <begin position="111"/>
        <end position="181"/>
    </location>
</feature>
<dbReference type="GO" id="GO:0006260">
    <property type="term" value="P:DNA replication"/>
    <property type="evidence" value="ECO:0007669"/>
    <property type="project" value="InterPro"/>
</dbReference>
<dbReference type="GO" id="GO:0005737">
    <property type="term" value="C:cytoplasm"/>
    <property type="evidence" value="ECO:0007669"/>
    <property type="project" value="TreeGrafter"/>
</dbReference>
<dbReference type="GO" id="GO:0030422">
    <property type="term" value="P:siRNA processing"/>
    <property type="evidence" value="ECO:0007669"/>
    <property type="project" value="TreeGrafter"/>
</dbReference>
<dbReference type="Gene3D" id="2.40.50.140">
    <property type="entry name" value="Nucleic acid-binding proteins"/>
    <property type="match status" value="1"/>
</dbReference>
<dbReference type="GO" id="GO:0003677">
    <property type="term" value="F:DNA binding"/>
    <property type="evidence" value="ECO:0007669"/>
    <property type="project" value="InterPro"/>
</dbReference>
<comment type="subcellular location">
    <subcellularLocation>
        <location evidence="1">Nucleus</location>
    </subcellularLocation>
</comment>
<evidence type="ECO:0000259" key="6">
    <source>
        <dbReference type="PROSITE" id="PS50137"/>
    </source>
</evidence>
<gene>
    <name evidence="7" type="ORF">DBV15_02174</name>
</gene>
<dbReference type="InterPro" id="IPR014720">
    <property type="entry name" value="dsRBD_dom"/>
</dbReference>
<dbReference type="Pfam" id="PF08661">
    <property type="entry name" value="Rep_fac-A_3"/>
    <property type="match status" value="1"/>
</dbReference>
<evidence type="ECO:0000256" key="5">
    <source>
        <dbReference type="PROSITE-ProRule" id="PRU00266"/>
    </source>
</evidence>
<dbReference type="SUPFAM" id="SSF54768">
    <property type="entry name" value="dsRNA-binding domain-like"/>
    <property type="match status" value="2"/>
</dbReference>
<dbReference type="GO" id="GO:0031981">
    <property type="term" value="C:nuclear lumen"/>
    <property type="evidence" value="ECO:0007669"/>
    <property type="project" value="UniProtKB-ARBA"/>
</dbReference>
<dbReference type="GO" id="GO:0006281">
    <property type="term" value="P:DNA repair"/>
    <property type="evidence" value="ECO:0007669"/>
    <property type="project" value="InterPro"/>
</dbReference>
<dbReference type="SMART" id="SM00358">
    <property type="entry name" value="DSRM"/>
    <property type="match status" value="2"/>
</dbReference>
<dbReference type="PANTHER" id="PTHR46205:SF3">
    <property type="entry name" value="LOQUACIOUS, ISOFORM B"/>
    <property type="match status" value="1"/>
</dbReference>
<keyword evidence="4" id="KW-0539">Nucleus</keyword>
<dbReference type="GO" id="GO:0006310">
    <property type="term" value="P:DNA recombination"/>
    <property type="evidence" value="ECO:0007669"/>
    <property type="project" value="InterPro"/>
</dbReference>
<reference evidence="7 8" key="1">
    <citation type="journal article" date="2019" name="Philos. Trans. R. Soc. Lond., B, Biol. Sci.">
        <title>Ant behaviour and brain gene expression of defending hosts depend on the ecological success of the intruding social parasite.</title>
        <authorList>
            <person name="Kaur R."/>
            <person name="Stoldt M."/>
            <person name="Jongepier E."/>
            <person name="Feldmeyer B."/>
            <person name="Menzel F."/>
            <person name="Bornberg-Bauer E."/>
            <person name="Foitzik S."/>
        </authorList>
    </citation>
    <scope>NUCLEOTIDE SEQUENCE [LARGE SCALE GENOMIC DNA]</scope>
    <source>
        <tissue evidence="7">Whole body</tissue>
    </source>
</reference>
<keyword evidence="8" id="KW-1185">Reference proteome</keyword>
<evidence type="ECO:0000256" key="3">
    <source>
        <dbReference type="ARBA" id="ARBA00022884"/>
    </source>
</evidence>
<proteinExistence type="inferred from homology"/>
<comment type="caution">
    <text evidence="7">The sequence shown here is derived from an EMBL/GenBank/DDBJ whole genome shotgun (WGS) entry which is preliminary data.</text>
</comment>
<evidence type="ECO:0000256" key="4">
    <source>
        <dbReference type="ARBA" id="ARBA00023242"/>
    </source>
</evidence>
<sequence length="471" mass="53263">MSEMSIKQGFTKLPDYKFTEKRLDGTTIQFTCNVFCNVSLSRQLKACGTGTSKKEAKHNAAENMLLLLDTNHEAPLPIDNLSSSSVANITHSPEKVYETSSPNEESTVDRNYVGLLQEFCQQQKIPTSNIMYKLIYEEGPIHTKTFTMEVTVGSLRERAMARCKKAAKQQAARKLLLRVNPNVDNPIIVNLNIVDSNTPNRLEMLGKEALGQEEVLGKEMLELENNIRKLGTGILDCVTNKETIAELTEKAKLLYVERTKKSYGIIDQTTNPLAINNLHNLFEKNYSSKIQDSLREKMRIIQNKYTDQTDLWQIRCDIESSLNVKIQQITVHSKMKDHIIIYLRLPSNPCITQFGKDTRVLGKRLGQRVNQEAIVLGRITEKSSEGKSAEITTTDDARVNVTFLEPLTRASNLSDYVEVHGTVKSKSTMSCSRVIYFPPDMSKDFDTNSYNTMMNMRCAVEKELEGGFYGD</sequence>
<name>A0A4S2JSX8_9HYME</name>
<dbReference type="GO" id="GO:0016442">
    <property type="term" value="C:RISC complex"/>
    <property type="evidence" value="ECO:0007669"/>
    <property type="project" value="TreeGrafter"/>
</dbReference>
<protein>
    <recommendedName>
        <fullName evidence="6">DRBM domain-containing protein</fullName>
    </recommendedName>
</protein>
<evidence type="ECO:0000313" key="8">
    <source>
        <dbReference type="Proteomes" id="UP000310200"/>
    </source>
</evidence>
<dbReference type="GO" id="GO:0070578">
    <property type="term" value="C:RISC-loading complex"/>
    <property type="evidence" value="ECO:0007669"/>
    <property type="project" value="TreeGrafter"/>
</dbReference>
<dbReference type="SUPFAM" id="SSF50249">
    <property type="entry name" value="Nucleic acid-binding proteins"/>
    <property type="match status" value="1"/>
</dbReference>
<dbReference type="Proteomes" id="UP000310200">
    <property type="component" value="Unassembled WGS sequence"/>
</dbReference>
<dbReference type="AlphaFoldDB" id="A0A4S2JSX8"/>
<dbReference type="PROSITE" id="PS50137">
    <property type="entry name" value="DS_RBD"/>
    <property type="match status" value="2"/>
</dbReference>
<evidence type="ECO:0000313" key="7">
    <source>
        <dbReference type="EMBL" id="TGZ37867.1"/>
    </source>
</evidence>
<accession>A0A4S2JSX8</accession>
<dbReference type="PANTHER" id="PTHR46205">
    <property type="entry name" value="LOQUACIOUS, ISOFORM B"/>
    <property type="match status" value="1"/>
</dbReference>
<dbReference type="EMBL" id="QBLH01003504">
    <property type="protein sequence ID" value="TGZ37867.1"/>
    <property type="molecule type" value="Genomic_DNA"/>
</dbReference>
<dbReference type="STRING" id="300112.A0A4S2JSX8"/>
<dbReference type="InterPro" id="IPR013970">
    <property type="entry name" value="Rfa2"/>
</dbReference>
<dbReference type="Gene3D" id="3.30.160.20">
    <property type="match status" value="2"/>
</dbReference>
<dbReference type="InterPro" id="IPR051247">
    <property type="entry name" value="RLC_Component"/>
</dbReference>